<sequence length="57" mass="6459">MGPPKRLLLNRKPTSLRSPQLGAPVLLDSPAVWRASWLMSRRARASIDLLMEMLEQC</sequence>
<dbReference type="EMBL" id="CP026254">
    <property type="protein sequence ID" value="AWP10581.1"/>
    <property type="molecule type" value="Genomic_DNA"/>
</dbReference>
<evidence type="ECO:0000313" key="2">
    <source>
        <dbReference type="Proteomes" id="UP000246464"/>
    </source>
</evidence>
<reference evidence="1 2" key="1">
    <citation type="submission" date="2017-12" db="EMBL/GenBank/DDBJ databases">
        <title>Integrating genomic resources of turbot (Scophthalmus maximus) in depth evaluation of genetic and physical mapping variation across individuals.</title>
        <authorList>
            <person name="Martinez P."/>
        </authorList>
    </citation>
    <scope>NUCLEOTIDE SEQUENCE [LARGE SCALE GENOMIC DNA]</scope>
</reference>
<dbReference type="Proteomes" id="UP000246464">
    <property type="component" value="Chromosome 12"/>
</dbReference>
<gene>
    <name evidence="1" type="ORF">SMAX5B_017863</name>
</gene>
<evidence type="ECO:0000313" key="1">
    <source>
        <dbReference type="EMBL" id="AWP10581.1"/>
    </source>
</evidence>
<accession>A0A2U9C1X8</accession>
<proteinExistence type="predicted"/>
<dbReference type="AlphaFoldDB" id="A0A2U9C1X8"/>
<keyword evidence="2" id="KW-1185">Reference proteome</keyword>
<organism evidence="1 2">
    <name type="scientific">Scophthalmus maximus</name>
    <name type="common">Turbot</name>
    <name type="synonym">Psetta maxima</name>
    <dbReference type="NCBI Taxonomy" id="52904"/>
    <lineage>
        <taxon>Eukaryota</taxon>
        <taxon>Metazoa</taxon>
        <taxon>Chordata</taxon>
        <taxon>Craniata</taxon>
        <taxon>Vertebrata</taxon>
        <taxon>Euteleostomi</taxon>
        <taxon>Actinopterygii</taxon>
        <taxon>Neopterygii</taxon>
        <taxon>Teleostei</taxon>
        <taxon>Neoteleostei</taxon>
        <taxon>Acanthomorphata</taxon>
        <taxon>Carangaria</taxon>
        <taxon>Pleuronectiformes</taxon>
        <taxon>Pleuronectoidei</taxon>
        <taxon>Scophthalmidae</taxon>
        <taxon>Scophthalmus</taxon>
    </lineage>
</organism>
<name>A0A2U9C1X8_SCOMX</name>
<protein>
    <submittedName>
        <fullName evidence="1">Uncharacterized protein</fullName>
    </submittedName>
</protein>